<feature type="transmembrane region" description="Helical" evidence="7">
    <location>
        <begin position="311"/>
        <end position="335"/>
    </location>
</feature>
<dbReference type="Gene3D" id="1.20.1250.20">
    <property type="entry name" value="MFS general substrate transporter like domains"/>
    <property type="match status" value="1"/>
</dbReference>
<gene>
    <name evidence="9" type="ORF">G3I29_26755</name>
</gene>
<evidence type="ECO:0000256" key="1">
    <source>
        <dbReference type="ARBA" id="ARBA00004651"/>
    </source>
</evidence>
<evidence type="ECO:0000259" key="8">
    <source>
        <dbReference type="PROSITE" id="PS50850"/>
    </source>
</evidence>
<dbReference type="CDD" id="cd17324">
    <property type="entry name" value="MFS_NepI_like"/>
    <property type="match status" value="1"/>
</dbReference>
<feature type="transmembrane region" description="Helical" evidence="7">
    <location>
        <begin position="347"/>
        <end position="367"/>
    </location>
</feature>
<feature type="transmembrane region" description="Helical" evidence="7">
    <location>
        <begin position="286"/>
        <end position="305"/>
    </location>
</feature>
<comment type="subcellular location">
    <subcellularLocation>
        <location evidence="1">Cell membrane</location>
        <topology evidence="1">Multi-pass membrane protein</topology>
    </subcellularLocation>
</comment>
<dbReference type="EMBL" id="JAAGLQ010000571">
    <property type="protein sequence ID" value="NEA19035.1"/>
    <property type="molecule type" value="Genomic_DNA"/>
</dbReference>
<reference evidence="9 10" key="1">
    <citation type="submission" date="2020-01" db="EMBL/GenBank/DDBJ databases">
        <title>Insect and environment-associated Actinomycetes.</title>
        <authorList>
            <person name="Currrie C."/>
            <person name="Chevrette M."/>
            <person name="Carlson C."/>
            <person name="Stubbendieck R."/>
            <person name="Wendt-Pienkowski E."/>
        </authorList>
    </citation>
    <scope>NUCLEOTIDE SEQUENCE [LARGE SCALE GENOMIC DNA]</scope>
    <source>
        <strain evidence="9 10">SID11342</strain>
    </source>
</reference>
<comment type="caution">
    <text evidence="9">The sequence shown here is derived from an EMBL/GenBank/DDBJ whole genome shotgun (WGS) entry which is preliminary data.</text>
</comment>
<dbReference type="Proteomes" id="UP000471293">
    <property type="component" value="Unassembled WGS sequence"/>
</dbReference>
<sequence length="423" mass="42053">MAKPDDLSVSAAAPGRSARTGWPAVVAVAAGTFTVVTSEMLPVGLLTPVSGSLDVSEGTAGLTLTVTGLVAAFSAPLVTSAVGRIDRRLVLCALMALLAAANVLAAWSPEFAVMMVARVLIGVGMGGVWSLAGGLAPRLVRAGSVGPATSMIFSGIAVASVLGVPAGAYIGELAGWREAFLAVAGLALLVTAVMAVLLPPLPAEEAVALGGVLRLFRDARVVTGLAVVALLVTGHFAAYTYVRPVLEQVSGVRDSMIGPLLLVYGIAGVVGNFAVGSRVGRSVRGVLLVISPALAVSVLLVPLLGLSVAGAAILLVVWGLAYGGVSVSTQTWLTLAAPRAREGVTSLFVGVFNAAIAFGAFLGGMAVDGLGTASVLWLAGVLALGALLVTALGRVPSGSPGGSQAEPAPEPDRGEGRSAPSSC</sequence>
<evidence type="ECO:0000256" key="2">
    <source>
        <dbReference type="ARBA" id="ARBA00022475"/>
    </source>
</evidence>
<feature type="transmembrane region" description="Helical" evidence="7">
    <location>
        <begin position="89"/>
        <end position="107"/>
    </location>
</feature>
<dbReference type="AlphaFoldDB" id="A0A6N9UDL8"/>
<keyword evidence="3 7" id="KW-0812">Transmembrane</keyword>
<feature type="transmembrane region" description="Helical" evidence="7">
    <location>
        <begin position="373"/>
        <end position="393"/>
    </location>
</feature>
<dbReference type="PANTHER" id="PTHR43124">
    <property type="entry name" value="PURINE EFFLUX PUMP PBUE"/>
    <property type="match status" value="1"/>
</dbReference>
<feature type="transmembrane region" description="Helical" evidence="7">
    <location>
        <begin position="61"/>
        <end position="82"/>
    </location>
</feature>
<evidence type="ECO:0000256" key="6">
    <source>
        <dbReference type="SAM" id="MobiDB-lite"/>
    </source>
</evidence>
<evidence type="ECO:0000313" key="9">
    <source>
        <dbReference type="EMBL" id="NEA19035.1"/>
    </source>
</evidence>
<feature type="domain" description="Major facilitator superfamily (MFS) profile" evidence="8">
    <location>
        <begin position="24"/>
        <end position="397"/>
    </location>
</feature>
<feature type="transmembrane region" description="Helical" evidence="7">
    <location>
        <begin position="113"/>
        <end position="136"/>
    </location>
</feature>
<dbReference type="PROSITE" id="PS50850">
    <property type="entry name" value="MFS"/>
    <property type="match status" value="1"/>
</dbReference>
<protein>
    <submittedName>
        <fullName evidence="9">MFS transporter</fullName>
    </submittedName>
</protein>
<evidence type="ECO:0000313" key="10">
    <source>
        <dbReference type="Proteomes" id="UP000471293"/>
    </source>
</evidence>
<dbReference type="Pfam" id="PF07690">
    <property type="entry name" value="MFS_1"/>
    <property type="match status" value="1"/>
</dbReference>
<keyword evidence="5 7" id="KW-0472">Membrane</keyword>
<dbReference type="GO" id="GO:0005886">
    <property type="term" value="C:plasma membrane"/>
    <property type="evidence" value="ECO:0007669"/>
    <property type="project" value="UniProtKB-SubCell"/>
</dbReference>
<dbReference type="PANTHER" id="PTHR43124:SF3">
    <property type="entry name" value="CHLORAMPHENICOL EFFLUX PUMP RV0191"/>
    <property type="match status" value="1"/>
</dbReference>
<accession>A0A6N9UDL8</accession>
<dbReference type="InterPro" id="IPR011701">
    <property type="entry name" value="MFS"/>
</dbReference>
<feature type="transmembrane region" description="Helical" evidence="7">
    <location>
        <begin position="21"/>
        <end position="41"/>
    </location>
</feature>
<evidence type="ECO:0000256" key="3">
    <source>
        <dbReference type="ARBA" id="ARBA00022692"/>
    </source>
</evidence>
<keyword evidence="4 7" id="KW-1133">Transmembrane helix</keyword>
<feature type="transmembrane region" description="Helical" evidence="7">
    <location>
        <begin position="180"/>
        <end position="201"/>
    </location>
</feature>
<dbReference type="GO" id="GO:0022857">
    <property type="term" value="F:transmembrane transporter activity"/>
    <property type="evidence" value="ECO:0007669"/>
    <property type="project" value="InterPro"/>
</dbReference>
<evidence type="ECO:0000256" key="7">
    <source>
        <dbReference type="SAM" id="Phobius"/>
    </source>
</evidence>
<evidence type="ECO:0000256" key="4">
    <source>
        <dbReference type="ARBA" id="ARBA00022989"/>
    </source>
</evidence>
<feature type="transmembrane region" description="Helical" evidence="7">
    <location>
        <begin position="256"/>
        <end position="274"/>
    </location>
</feature>
<feature type="transmembrane region" description="Helical" evidence="7">
    <location>
        <begin position="148"/>
        <end position="168"/>
    </location>
</feature>
<dbReference type="SUPFAM" id="SSF103473">
    <property type="entry name" value="MFS general substrate transporter"/>
    <property type="match status" value="1"/>
</dbReference>
<feature type="transmembrane region" description="Helical" evidence="7">
    <location>
        <begin position="221"/>
        <end position="241"/>
    </location>
</feature>
<dbReference type="InterPro" id="IPR050189">
    <property type="entry name" value="MFS_Efflux_Transporters"/>
</dbReference>
<evidence type="ECO:0000256" key="5">
    <source>
        <dbReference type="ARBA" id="ARBA00023136"/>
    </source>
</evidence>
<name>A0A6N9UDL8_STRHA</name>
<keyword evidence="2" id="KW-1003">Cell membrane</keyword>
<organism evidence="9 10">
    <name type="scientific">Streptomyces halstedii</name>
    <dbReference type="NCBI Taxonomy" id="1944"/>
    <lineage>
        <taxon>Bacteria</taxon>
        <taxon>Bacillati</taxon>
        <taxon>Actinomycetota</taxon>
        <taxon>Actinomycetes</taxon>
        <taxon>Kitasatosporales</taxon>
        <taxon>Streptomycetaceae</taxon>
        <taxon>Streptomyces</taxon>
    </lineage>
</organism>
<dbReference type="InterPro" id="IPR036259">
    <property type="entry name" value="MFS_trans_sf"/>
</dbReference>
<feature type="region of interest" description="Disordered" evidence="6">
    <location>
        <begin position="397"/>
        <end position="423"/>
    </location>
</feature>
<dbReference type="RefSeq" id="WP_164348243.1">
    <property type="nucleotide sequence ID" value="NZ_JAAGLQ010000571.1"/>
</dbReference>
<proteinExistence type="predicted"/>
<dbReference type="InterPro" id="IPR020846">
    <property type="entry name" value="MFS_dom"/>
</dbReference>